<feature type="domain" description="Transposase IS4-like" evidence="1">
    <location>
        <begin position="118"/>
        <end position="276"/>
    </location>
</feature>
<comment type="caution">
    <text evidence="2">The sequence shown here is derived from an EMBL/GenBank/DDBJ whole genome shotgun (WGS) entry which is preliminary data.</text>
</comment>
<dbReference type="GO" id="GO:0006313">
    <property type="term" value="P:DNA transposition"/>
    <property type="evidence" value="ECO:0007669"/>
    <property type="project" value="InterPro"/>
</dbReference>
<dbReference type="AlphaFoldDB" id="A0A553CNY8"/>
<keyword evidence="3" id="KW-1185">Reference proteome</keyword>
<dbReference type="OrthoDB" id="1024829at2"/>
<dbReference type="GO" id="GO:0004803">
    <property type="term" value="F:transposase activity"/>
    <property type="evidence" value="ECO:0007669"/>
    <property type="project" value="InterPro"/>
</dbReference>
<sequence length="300" mass="34899">MINQPKALKLIKIYSIICDRFEKDLKYTCERFSNNDKQDLTDQEIMTIYLFAVQEEQRFSIKQIHNYACDYLRDWFPKLGSYTAFSNRLNQLSEAFRRFTSSLFEDFIPSDCFADQSLLDSMPIITCSGKRNAKAAKELTDKGYCSTKNLYYYGVKLHALAFRRLNKIPFPEEIQITPASVNDLTVFKEAWSEKTNRNFFGDKIYNKQDFFSELEQEKNSIMMTSVKGIKGQCQEIKNRDKAANDLFSTAVSRVRQPIESLFNWLIQKTDIQRASKVRSAKGLLIHIFGKIASAFINLIF</sequence>
<evidence type="ECO:0000259" key="1">
    <source>
        <dbReference type="Pfam" id="PF01609"/>
    </source>
</evidence>
<accession>A0A553CNY8</accession>
<evidence type="ECO:0000313" key="2">
    <source>
        <dbReference type="EMBL" id="TRX22250.1"/>
    </source>
</evidence>
<dbReference type="Pfam" id="PF01609">
    <property type="entry name" value="DDE_Tnp_1"/>
    <property type="match status" value="1"/>
</dbReference>
<dbReference type="RefSeq" id="WP_144071145.1">
    <property type="nucleotide sequence ID" value="NZ_VJZR01000003.1"/>
</dbReference>
<dbReference type="GO" id="GO:0003677">
    <property type="term" value="F:DNA binding"/>
    <property type="evidence" value="ECO:0007669"/>
    <property type="project" value="InterPro"/>
</dbReference>
<dbReference type="Proteomes" id="UP000318585">
    <property type="component" value="Unassembled WGS sequence"/>
</dbReference>
<gene>
    <name evidence="2" type="ORF">FNW17_06165</name>
</gene>
<proteinExistence type="predicted"/>
<evidence type="ECO:0000313" key="3">
    <source>
        <dbReference type="Proteomes" id="UP000318585"/>
    </source>
</evidence>
<name>A0A553CNY8_9FLAO</name>
<reference evidence="2 3" key="1">
    <citation type="submission" date="2019-07" db="EMBL/GenBank/DDBJ databases">
        <title>Novel species of Flavobacterium.</title>
        <authorList>
            <person name="Liu Q."/>
            <person name="Xin Y.-H."/>
        </authorList>
    </citation>
    <scope>NUCLEOTIDE SEQUENCE [LARGE SCALE GENOMIC DNA]</scope>
    <source>
        <strain evidence="2 3">LB3P56</strain>
    </source>
</reference>
<protein>
    <submittedName>
        <fullName evidence="2">Transposase</fullName>
    </submittedName>
</protein>
<dbReference type="InterPro" id="IPR002559">
    <property type="entry name" value="Transposase_11"/>
</dbReference>
<dbReference type="EMBL" id="VJZR01000003">
    <property type="protein sequence ID" value="TRX22250.1"/>
    <property type="molecule type" value="Genomic_DNA"/>
</dbReference>
<organism evidence="2 3">
    <name type="scientific">Flavobacterium franklandianum</name>
    <dbReference type="NCBI Taxonomy" id="2594430"/>
    <lineage>
        <taxon>Bacteria</taxon>
        <taxon>Pseudomonadati</taxon>
        <taxon>Bacteroidota</taxon>
        <taxon>Flavobacteriia</taxon>
        <taxon>Flavobacteriales</taxon>
        <taxon>Flavobacteriaceae</taxon>
        <taxon>Flavobacterium</taxon>
    </lineage>
</organism>